<dbReference type="Proteomes" id="UP000051952">
    <property type="component" value="Unassembled WGS sequence"/>
</dbReference>
<evidence type="ECO:0000313" key="2">
    <source>
        <dbReference type="Proteomes" id="UP000051952"/>
    </source>
</evidence>
<dbReference type="VEuPathDB" id="TriTrypDB:BSAL_65260"/>
<dbReference type="AlphaFoldDB" id="A0A0S4IYF0"/>
<accession>A0A0S4IYF0</accession>
<evidence type="ECO:0000313" key="1">
    <source>
        <dbReference type="EMBL" id="CUF73699.1"/>
    </source>
</evidence>
<keyword evidence="2" id="KW-1185">Reference proteome</keyword>
<name>A0A0S4IYF0_BODSA</name>
<proteinExistence type="predicted"/>
<organism evidence="1 2">
    <name type="scientific">Bodo saltans</name>
    <name type="common">Flagellated protozoan</name>
    <dbReference type="NCBI Taxonomy" id="75058"/>
    <lineage>
        <taxon>Eukaryota</taxon>
        <taxon>Discoba</taxon>
        <taxon>Euglenozoa</taxon>
        <taxon>Kinetoplastea</taxon>
        <taxon>Metakinetoplastina</taxon>
        <taxon>Eubodonida</taxon>
        <taxon>Bodonidae</taxon>
        <taxon>Bodo</taxon>
    </lineage>
</organism>
<protein>
    <submittedName>
        <fullName evidence="1">Uncharacterized protein</fullName>
    </submittedName>
</protein>
<dbReference type="EMBL" id="CYKH01000397">
    <property type="protein sequence ID" value="CUF73699.1"/>
    <property type="molecule type" value="Genomic_DNA"/>
</dbReference>
<reference evidence="2" key="1">
    <citation type="submission" date="2015-09" db="EMBL/GenBank/DDBJ databases">
        <authorList>
            <consortium name="Pathogen Informatics"/>
        </authorList>
    </citation>
    <scope>NUCLEOTIDE SEQUENCE [LARGE SCALE GENOMIC DNA]</scope>
    <source>
        <strain evidence="2">Lake Konstanz</strain>
    </source>
</reference>
<sequence length="177" mass="19570">MEANHNQALSPVAAAVLAPMMTYRHNPYDRHNPKVIIEENVRGVMPYNECELKPATPFVGETTDLIAGCVPHGMKPARLRWVVEKVTGVTPLAVREGRKTSDGRRPTGVFFLTVRTDDAERVLQKSGCALCLPNWLWAPQSGLYDVASVSKELKCHGDSRVNALTFAQATSTRPKHH</sequence>
<gene>
    <name evidence="1" type="ORF">BSAL_65260</name>
</gene>